<proteinExistence type="predicted"/>
<dbReference type="AlphaFoldDB" id="A0A699SQZ6"/>
<comment type="caution">
    <text evidence="1">The sequence shown here is derived from an EMBL/GenBank/DDBJ whole genome shotgun (WGS) entry which is preliminary data.</text>
</comment>
<feature type="non-terminal residue" evidence="1">
    <location>
        <position position="1"/>
    </location>
</feature>
<evidence type="ECO:0000313" key="1">
    <source>
        <dbReference type="EMBL" id="GFD00432.1"/>
    </source>
</evidence>
<reference evidence="1" key="1">
    <citation type="journal article" date="2019" name="Sci. Rep.">
        <title>Draft genome of Tanacetum cinerariifolium, the natural source of mosquito coil.</title>
        <authorList>
            <person name="Yamashiro T."/>
            <person name="Shiraishi A."/>
            <person name="Satake H."/>
            <person name="Nakayama K."/>
        </authorList>
    </citation>
    <scope>NUCLEOTIDE SEQUENCE</scope>
</reference>
<feature type="non-terminal residue" evidence="1">
    <location>
        <position position="189"/>
    </location>
</feature>
<organism evidence="1">
    <name type="scientific">Tanacetum cinerariifolium</name>
    <name type="common">Dalmatian daisy</name>
    <name type="synonym">Chrysanthemum cinerariifolium</name>
    <dbReference type="NCBI Taxonomy" id="118510"/>
    <lineage>
        <taxon>Eukaryota</taxon>
        <taxon>Viridiplantae</taxon>
        <taxon>Streptophyta</taxon>
        <taxon>Embryophyta</taxon>
        <taxon>Tracheophyta</taxon>
        <taxon>Spermatophyta</taxon>
        <taxon>Magnoliopsida</taxon>
        <taxon>eudicotyledons</taxon>
        <taxon>Gunneridae</taxon>
        <taxon>Pentapetalae</taxon>
        <taxon>asterids</taxon>
        <taxon>campanulids</taxon>
        <taxon>Asterales</taxon>
        <taxon>Asteraceae</taxon>
        <taxon>Asteroideae</taxon>
        <taxon>Anthemideae</taxon>
        <taxon>Anthemidinae</taxon>
        <taxon>Tanacetum</taxon>
    </lineage>
</organism>
<sequence length="189" mass="21275">LQRVGEGRLQKRVALIGKILALVAQKRIERAVSGPLDAPRIREINLVVIRGFVLHIHRREELEVVVAIARQRAYRFDKPPPARAGIRSRCGPPLGCTWPQTLAWLWAAAGPSRWRCRHRAGCAAAGPPPRAGYRRRLALGWQNPAAGLTGSGRSWHRKLWFCPASRGGRCSRRRASSCRHYWPGGWWFG</sequence>
<protein>
    <submittedName>
        <fullName evidence="1">Uncharacterized protein</fullName>
    </submittedName>
</protein>
<gene>
    <name evidence="1" type="ORF">Tci_872401</name>
</gene>
<accession>A0A699SQZ6</accession>
<dbReference type="EMBL" id="BKCJ011184880">
    <property type="protein sequence ID" value="GFD00432.1"/>
    <property type="molecule type" value="Genomic_DNA"/>
</dbReference>
<name>A0A699SQZ6_TANCI</name>